<accession>A0A0J6IWU3</accession>
<accession>A0A0J6LDD6</accession>
<dbReference type="Proteomes" id="UP000809529">
    <property type="component" value="Unassembled WGS sequence"/>
</dbReference>
<comment type="caution">
    <text evidence="1">The sequence shown here is derived from an EMBL/GenBank/DDBJ whole genome shotgun (WGS) entry which is preliminary data.</text>
</comment>
<dbReference type="Proteomes" id="UP000036325">
    <property type="component" value="Unassembled WGS sequence"/>
</dbReference>
<dbReference type="STRING" id="1608994.TU86_19140"/>
<evidence type="ECO:0000313" key="4">
    <source>
        <dbReference type="Proteomes" id="UP000809529"/>
    </source>
</evidence>
<reference evidence="2 4" key="2">
    <citation type="submission" date="2020-01" db="EMBL/GenBank/DDBJ databases">
        <title>Comparative genomics of meat spoilage bacteria.</title>
        <authorList>
            <person name="Hilgarth M."/>
            <person name="Vogel R.F."/>
        </authorList>
    </citation>
    <scope>NUCLEOTIDE SEQUENCE [LARGE SCALE GENOMIC DNA]</scope>
    <source>
        <strain evidence="2 4">TMW2.2077</strain>
    </source>
</reference>
<dbReference type="PIRSF" id="PIRSF033736">
    <property type="entry name" value="UCP033763"/>
    <property type="match status" value="1"/>
</dbReference>
<dbReference type="InterPro" id="IPR018988">
    <property type="entry name" value="DUF2000"/>
</dbReference>
<name>A0A0J6LDD6_9PSED</name>
<evidence type="ECO:0000313" key="3">
    <source>
        <dbReference type="Proteomes" id="UP000036325"/>
    </source>
</evidence>
<dbReference type="Pfam" id="PF09391">
    <property type="entry name" value="DUF2000"/>
    <property type="match status" value="1"/>
</dbReference>
<organism evidence="1 3">
    <name type="scientific">Pseudomonas weihenstephanensis</name>
    <dbReference type="NCBI Taxonomy" id="1608994"/>
    <lineage>
        <taxon>Bacteria</taxon>
        <taxon>Pseudomonadati</taxon>
        <taxon>Pseudomonadota</taxon>
        <taxon>Gammaproteobacteria</taxon>
        <taxon>Pseudomonadales</taxon>
        <taxon>Pseudomonadaceae</taxon>
        <taxon>Pseudomonas</taxon>
    </lineage>
</organism>
<keyword evidence="4" id="KW-1185">Reference proteome</keyword>
<dbReference type="Gene3D" id="3.40.1490.10">
    <property type="entry name" value="Bit1"/>
    <property type="match status" value="1"/>
</dbReference>
<evidence type="ECO:0000313" key="1">
    <source>
        <dbReference type="EMBL" id="KMN12361.1"/>
    </source>
</evidence>
<dbReference type="InterPro" id="IPR023476">
    <property type="entry name" value="Pep_tRNA_hydro_II_dom_sf"/>
</dbReference>
<dbReference type="InterPro" id="IPR017021">
    <property type="entry name" value="UCP033763"/>
</dbReference>
<evidence type="ECO:0000313" key="2">
    <source>
        <dbReference type="EMBL" id="MBM1197911.1"/>
    </source>
</evidence>
<dbReference type="EMBL" id="JYLF01000009">
    <property type="protein sequence ID" value="KMN12361.1"/>
    <property type="molecule type" value="Genomic_DNA"/>
</dbReference>
<protein>
    <submittedName>
        <fullName evidence="2">DUF2000 domain-containing protein</fullName>
    </submittedName>
</protein>
<dbReference type="RefSeq" id="WP_048365879.1">
    <property type="nucleotide sequence ID" value="NZ_JAAEBV010000008.1"/>
</dbReference>
<gene>
    <name evidence="2" type="ORF">GYN02_22350</name>
    <name evidence="1" type="ORF">TU86_19140</name>
</gene>
<sequence length="140" mass="14676">MKFDAAIHKCVIVVDKALGLGHAANAISVIGVSFGGAIEGLVGPDLHSRDGINYPGVIYAPLPILVSDNALLHSLQEKALADEGVHVMPFSALAQSCKTYEEYESRIAEADSPAIELVAIGLVGPKKLISKLTGNLALFK</sequence>
<dbReference type="EMBL" id="JAAEBW010000020">
    <property type="protein sequence ID" value="MBM1197911.1"/>
    <property type="molecule type" value="Genomic_DNA"/>
</dbReference>
<dbReference type="SUPFAM" id="SSF102462">
    <property type="entry name" value="Peptidyl-tRNA hydrolase II"/>
    <property type="match status" value="1"/>
</dbReference>
<dbReference type="AlphaFoldDB" id="A0A0J6LDD6"/>
<dbReference type="PATRIC" id="fig|1608994.3.peg.4547"/>
<proteinExistence type="predicted"/>
<reference evidence="1 3" key="1">
    <citation type="submission" date="2015-02" db="EMBL/GenBank/DDBJ databases">
        <title>Pseudomonas helleri sp. nov. and Pseudomonas weihenstephanensis sp. nov., isolated from raw cows milk.</title>
        <authorList>
            <person name="von Neubeck M."/>
            <person name="Huptas C."/>
            <person name="Wenning M."/>
            <person name="Scherer S."/>
        </authorList>
    </citation>
    <scope>NUCLEOTIDE SEQUENCE [LARGE SCALE GENOMIC DNA]</scope>
    <source>
        <strain evidence="1 3">DSM 29166</strain>
    </source>
</reference>
<dbReference type="OrthoDB" id="9095096at2"/>